<dbReference type="EnsemblPlants" id="PGSC0003DMT400086788">
    <property type="protein sequence ID" value="PGSC0003DMT400086788"/>
    <property type="gene ID" value="PGSC0003DMG400036359"/>
</dbReference>
<dbReference type="HOGENOM" id="CLU_029307_7_3_1"/>
<protein>
    <submittedName>
        <fullName evidence="2">Uncharacterized protein</fullName>
    </submittedName>
</protein>
<sequence length="175" mass="20630">MARPKVAGRDDPPRHVRAREFRKEEKRAEMARKRKYTKEARKKRRITFDLNVRPCDRSLVNAVHAFRATHEINQMIAANLAIEAKAKANSGDKNDNALGTIVLLQKMHRALIARQMERLLKQDPLFTSLYVFLSDLLDTYYLHLRTNAFYLWWDEAYTFCVDNHILFCIYLGYLL</sequence>
<reference evidence="3" key="1">
    <citation type="journal article" date="2011" name="Nature">
        <title>Genome sequence and analysis of the tuber crop potato.</title>
        <authorList>
            <consortium name="The Potato Genome Sequencing Consortium"/>
        </authorList>
    </citation>
    <scope>NUCLEOTIDE SEQUENCE [LARGE SCALE GENOMIC DNA]</scope>
    <source>
        <strain evidence="3">cv. DM1-3 516 R44</strain>
    </source>
</reference>
<evidence type="ECO:0000256" key="1">
    <source>
        <dbReference type="SAM" id="MobiDB-lite"/>
    </source>
</evidence>
<feature type="compositionally biased region" description="Basic and acidic residues" evidence="1">
    <location>
        <begin position="7"/>
        <end position="31"/>
    </location>
</feature>
<evidence type="ECO:0000313" key="2">
    <source>
        <dbReference type="EnsemblPlants" id="PGSC0003DMT400086788"/>
    </source>
</evidence>
<keyword evidence="3" id="KW-1185">Reference proteome</keyword>
<proteinExistence type="predicted"/>
<reference evidence="2" key="2">
    <citation type="submission" date="2015-06" db="UniProtKB">
        <authorList>
            <consortium name="EnsemblPlants"/>
        </authorList>
    </citation>
    <scope>IDENTIFICATION</scope>
    <source>
        <strain evidence="2">DM1-3 516 R44</strain>
    </source>
</reference>
<organism evidence="2 3">
    <name type="scientific">Solanum tuberosum</name>
    <name type="common">Potato</name>
    <dbReference type="NCBI Taxonomy" id="4113"/>
    <lineage>
        <taxon>Eukaryota</taxon>
        <taxon>Viridiplantae</taxon>
        <taxon>Streptophyta</taxon>
        <taxon>Embryophyta</taxon>
        <taxon>Tracheophyta</taxon>
        <taxon>Spermatophyta</taxon>
        <taxon>Magnoliopsida</taxon>
        <taxon>eudicotyledons</taxon>
        <taxon>Gunneridae</taxon>
        <taxon>Pentapetalae</taxon>
        <taxon>asterids</taxon>
        <taxon>lamiids</taxon>
        <taxon>Solanales</taxon>
        <taxon>Solanaceae</taxon>
        <taxon>Solanoideae</taxon>
        <taxon>Solaneae</taxon>
        <taxon>Solanum</taxon>
    </lineage>
</organism>
<dbReference type="Proteomes" id="UP000011115">
    <property type="component" value="Unassembled WGS sequence"/>
</dbReference>
<dbReference type="Gramene" id="PGSC0003DMT400086788">
    <property type="protein sequence ID" value="PGSC0003DMT400086788"/>
    <property type="gene ID" value="PGSC0003DMG400036359"/>
</dbReference>
<feature type="region of interest" description="Disordered" evidence="1">
    <location>
        <begin position="1"/>
        <end position="32"/>
    </location>
</feature>
<accession>M1DCH6</accession>
<evidence type="ECO:0000313" key="3">
    <source>
        <dbReference type="Proteomes" id="UP000011115"/>
    </source>
</evidence>
<dbReference type="AlphaFoldDB" id="M1DCH6"/>
<dbReference type="InParanoid" id="M1DCH6"/>
<name>M1DCH6_SOLTU</name>
<dbReference type="PaxDb" id="4113-PGSC0003DMT400086788"/>